<evidence type="ECO:0000256" key="3">
    <source>
        <dbReference type="ARBA" id="ARBA00015717"/>
    </source>
</evidence>
<sequence length="1244" mass="138857">MFEKTLSDLVRGIRAHKDNEPEYIGECILEIKKELKTDNMTNKANAVAKLTYLHMMGYDMSWAAFNIIEVMSSNKFVFKRIGYLAASQCFHEGIDVAMLATNLVKKDALSIQTHESSIALSSLSCFLTQDLAMDLANDIMALMISTKPIIRKKSTLAMYCIFMKFPDALRPAFPRLKEKLEDDDPGVQCAAVNVITELARHNPQNYLSMAPLFYNLMTSSTNNWMLIKIIKLFGSLCPMEQRLGKKLLDPLTNLVNTTSAMSLLFECVMTMIKGMPTHGPSMQLCVTKLRLFVEDADQNLKYLGLLALGEIVREHPKLIQPLRDMIIDCLEDRDESIRRRALNLLGGMVSRKNLAEIVNRLRQHLGDCEGTAYRDDIINKIVSICSENGYSNVTNFEWYLTVLVELLRVEGVKDTGPIAKQILDVTVRVPDVRPFSVKQMSVILENTEVLITEMSEALYCVAYICGEYAVYLDDPGKTLMCCYKQPRLNAAPAYVQATLIHNSLKLYVRVLEVAPSGPAGDELRNDSKTFLIENLESSLQSGELEVQERASLVLQIVRYMAKVEGKGGSVLRELKALIEGELNPVAPTAQKKVPIPDGLDLDAWINPPTIEKEPEDMPWDKILFGSDKAYTDTTYTASPDSYQATEEEIMSKKQQRELSLAHNPHYLKAGSSIIGPDVEANSIGTTSTIDLVNKPINLSIPILMDNSTAVPVEKVKKSTKKGKSSRKHKKKQGESSEEEVQPVHRVNVALGEMPEGANLSDGDTKSSIPTNNPHDRLNINLDAPLRDEEMIPVRRHREVGSVVEKPAEVSADHQEERKRKKDKKRHRRDKEADEDKEDKKRDRGERKKETAAEREERKSKRRHHKKEVDGPDLIGIGDGEDVDRNQTEQSKVKQEPTHVSPSKVVDSIQQDDLDFWLAPDASTSPPPDTNGPSIGASLLPSENGTQPIVTLEEDSTHKKKHKHRRDRDKKREKHRPEQVIESPPPVASTTVPLIDPTNDILELGFLNTKKNLQEELVADTNLRILFELKQNHMYNQQVVLHLTFCSKSPSTLTTLEFNIVDSLNVQAVRPPGVGARDAILLPFQLTPGNSQETQITFNVNNVLVPQKLKGTLTYMINSALGSTSEKLDVRISFPVSAFIHTTNFNKNEFMEVLGSGELSEAVTSQLPFIRSTDFNNAVTLISTGIHVSVIERVGTGASLYGVTIGQHHVCLLVKDSLQSGISVSVKSSEQILSQSVATEIAKLV</sequence>
<evidence type="ECO:0000256" key="2">
    <source>
        <dbReference type="ARBA" id="ARBA00006613"/>
    </source>
</evidence>
<name>A0AAV7KKK8_9METZ</name>
<dbReference type="Pfam" id="PF26171">
    <property type="entry name" value="Mu_AP3"/>
    <property type="match status" value="1"/>
</dbReference>
<evidence type="ECO:0000313" key="11">
    <source>
        <dbReference type="Proteomes" id="UP001165289"/>
    </source>
</evidence>
<dbReference type="Pfam" id="PF06375">
    <property type="entry name" value="AP3D1"/>
    <property type="match status" value="1"/>
</dbReference>
<evidence type="ECO:0000256" key="8">
    <source>
        <dbReference type="SAM" id="MobiDB-lite"/>
    </source>
</evidence>
<dbReference type="GO" id="GO:0006896">
    <property type="term" value="P:Golgi to vacuole transport"/>
    <property type="evidence" value="ECO:0007669"/>
    <property type="project" value="TreeGrafter"/>
</dbReference>
<dbReference type="InterPro" id="IPR017105">
    <property type="entry name" value="AP3_complex_dsu"/>
</dbReference>
<dbReference type="EMBL" id="JAKMXF010000033">
    <property type="protein sequence ID" value="KAI6660506.1"/>
    <property type="molecule type" value="Genomic_DNA"/>
</dbReference>
<dbReference type="GO" id="GO:0030123">
    <property type="term" value="C:AP-3 adaptor complex"/>
    <property type="evidence" value="ECO:0007669"/>
    <property type="project" value="InterPro"/>
</dbReference>
<feature type="compositionally biased region" description="Basic and acidic residues" evidence="8">
    <location>
        <begin position="805"/>
        <end position="817"/>
    </location>
</feature>
<dbReference type="InterPro" id="IPR002553">
    <property type="entry name" value="Clathrin/coatomer_adapt-like_N"/>
</dbReference>
<dbReference type="FunFam" id="1.25.10.10:FF:000251">
    <property type="entry name" value="AP-3 complex subunit delta"/>
    <property type="match status" value="1"/>
</dbReference>
<dbReference type="InterPro" id="IPR016024">
    <property type="entry name" value="ARM-type_fold"/>
</dbReference>
<dbReference type="InterPro" id="IPR058898">
    <property type="entry name" value="Mu_AP3"/>
</dbReference>
<keyword evidence="6" id="KW-0653">Protein transport</keyword>
<evidence type="ECO:0000256" key="6">
    <source>
        <dbReference type="ARBA" id="ARBA00022927"/>
    </source>
</evidence>
<gene>
    <name evidence="10" type="ORF">LOD99_14090</name>
</gene>
<reference evidence="10 11" key="1">
    <citation type="journal article" date="2023" name="BMC Biol.">
        <title>The compact genome of the sponge Oopsacas minuta (Hexactinellida) is lacking key metazoan core genes.</title>
        <authorList>
            <person name="Santini S."/>
            <person name="Schenkelaars Q."/>
            <person name="Jourda C."/>
            <person name="Duchesne M."/>
            <person name="Belahbib H."/>
            <person name="Rocher C."/>
            <person name="Selva M."/>
            <person name="Riesgo A."/>
            <person name="Vervoort M."/>
            <person name="Leys S.P."/>
            <person name="Kodjabachian L."/>
            <person name="Le Bivic A."/>
            <person name="Borchiellini C."/>
            <person name="Claverie J.M."/>
            <person name="Renard E."/>
        </authorList>
    </citation>
    <scope>NUCLEOTIDE SEQUENCE [LARGE SCALE GENOMIC DNA]</scope>
    <source>
        <strain evidence="10">SPO-2</strain>
    </source>
</reference>
<keyword evidence="5" id="KW-0677">Repeat</keyword>
<feature type="region of interest" description="Disordered" evidence="8">
    <location>
        <begin position="712"/>
        <end position="993"/>
    </location>
</feature>
<dbReference type="SUPFAM" id="SSF48371">
    <property type="entry name" value="ARM repeat"/>
    <property type="match status" value="1"/>
</dbReference>
<comment type="caution">
    <text evidence="10">The sequence shown here is derived from an EMBL/GenBank/DDBJ whole genome shotgun (WGS) entry which is preliminary data.</text>
</comment>
<feature type="domain" description="AP-3 complex subunit delta" evidence="9">
    <location>
        <begin position="644"/>
        <end position="782"/>
    </location>
</feature>
<dbReference type="InterPro" id="IPR010474">
    <property type="entry name" value="AP3D_dom_metazoa"/>
</dbReference>
<feature type="compositionally biased region" description="Basic residues" evidence="8">
    <location>
        <begin position="818"/>
        <end position="828"/>
    </location>
</feature>
<dbReference type="InterPro" id="IPR011989">
    <property type="entry name" value="ARM-like"/>
</dbReference>
<evidence type="ECO:0000259" key="9">
    <source>
        <dbReference type="SMART" id="SM01354"/>
    </source>
</evidence>
<dbReference type="AlphaFoldDB" id="A0AAV7KKK8"/>
<evidence type="ECO:0000256" key="7">
    <source>
        <dbReference type="ARBA" id="ARBA00023136"/>
    </source>
</evidence>
<evidence type="ECO:0000256" key="5">
    <source>
        <dbReference type="ARBA" id="ARBA00022737"/>
    </source>
</evidence>
<dbReference type="Gene3D" id="1.25.10.10">
    <property type="entry name" value="Leucine-rich Repeat Variant"/>
    <property type="match status" value="1"/>
</dbReference>
<dbReference type="Pfam" id="PF01602">
    <property type="entry name" value="Adaptin_N"/>
    <property type="match status" value="1"/>
</dbReference>
<protein>
    <recommendedName>
        <fullName evidence="3">AP-3 complex subunit delta</fullName>
    </recommendedName>
</protein>
<dbReference type="GO" id="GO:0010008">
    <property type="term" value="C:endosome membrane"/>
    <property type="evidence" value="ECO:0007669"/>
    <property type="project" value="TreeGrafter"/>
</dbReference>
<proteinExistence type="inferred from homology"/>
<evidence type="ECO:0000256" key="4">
    <source>
        <dbReference type="ARBA" id="ARBA00022448"/>
    </source>
</evidence>
<keyword evidence="11" id="KW-1185">Reference proteome</keyword>
<feature type="compositionally biased region" description="Basic and acidic residues" evidence="8">
    <location>
        <begin position="882"/>
        <end position="896"/>
    </location>
</feature>
<dbReference type="PANTHER" id="PTHR22781:SF12">
    <property type="entry name" value="AP-3 COMPLEX SUBUNIT DELTA-1"/>
    <property type="match status" value="1"/>
</dbReference>
<dbReference type="SMART" id="SM01354">
    <property type="entry name" value="BLVR"/>
    <property type="match status" value="1"/>
</dbReference>
<evidence type="ECO:0000256" key="1">
    <source>
        <dbReference type="ARBA" id="ARBA00004308"/>
    </source>
</evidence>
<feature type="compositionally biased region" description="Basic and acidic residues" evidence="8">
    <location>
        <begin position="829"/>
        <end position="858"/>
    </location>
</feature>
<evidence type="ECO:0000313" key="10">
    <source>
        <dbReference type="EMBL" id="KAI6660506.1"/>
    </source>
</evidence>
<feature type="compositionally biased region" description="Basic residues" evidence="8">
    <location>
        <begin position="717"/>
        <end position="731"/>
    </location>
</feature>
<dbReference type="GO" id="GO:0006623">
    <property type="term" value="P:protein targeting to vacuole"/>
    <property type="evidence" value="ECO:0007669"/>
    <property type="project" value="TreeGrafter"/>
</dbReference>
<dbReference type="Proteomes" id="UP001165289">
    <property type="component" value="Unassembled WGS sequence"/>
</dbReference>
<accession>A0AAV7KKK8</accession>
<comment type="subcellular location">
    <subcellularLocation>
        <location evidence="1">Endomembrane system</location>
    </subcellularLocation>
</comment>
<keyword evidence="4" id="KW-0813">Transport</keyword>
<dbReference type="PANTHER" id="PTHR22781">
    <property type="entry name" value="DELTA ADAPTIN-RELATED"/>
    <property type="match status" value="1"/>
</dbReference>
<keyword evidence="7" id="KW-0472">Membrane</keyword>
<comment type="similarity">
    <text evidence="2">Belongs to the adaptor complexes large subunit family.</text>
</comment>
<organism evidence="10 11">
    <name type="scientific">Oopsacas minuta</name>
    <dbReference type="NCBI Taxonomy" id="111878"/>
    <lineage>
        <taxon>Eukaryota</taxon>
        <taxon>Metazoa</taxon>
        <taxon>Porifera</taxon>
        <taxon>Hexactinellida</taxon>
        <taxon>Hexasterophora</taxon>
        <taxon>Lyssacinosida</taxon>
        <taxon>Leucopsacidae</taxon>
        <taxon>Oopsacas</taxon>
    </lineage>
</organism>
<feature type="compositionally biased region" description="Basic residues" evidence="8">
    <location>
        <begin position="957"/>
        <end position="973"/>
    </location>
</feature>